<sequence length="398" mass="45378">MSVRVWSGSWVSLLLICLCTAAVPARTIKNDIMPDVLNRTAEVTMITNEMYLEEYSNKTSKEYEEKVKSFTKEMMIYYQSNHIKYFTGIDNVILSKVSSATKSQSQNMMEHLESNLQAEITKSSLQVAHDIVLMIPNQIGADQFYDDVITEINRAIVDINSCTITTINGCPGFNVTKTKVEKETVDGEALCEKLISSDLIKYFQPYDEDGKWICVTECHPGHRKAINCNSGTCRLTKDRPSCYCTHTESTWYLGSVCNYPINKTGFYAGIGVTAGFVLVIVGVLTAFLLVNKQKVKRNKDNKGKIQWLEDDFKWHSHQARFENTAQPGAYDNPMYNREASKTYQPTNGPLTSYNSQQFSDRRHSPKYHPPQPQFQMNRMSNNQPIRINRPQIRSSNDM</sequence>
<dbReference type="EMBL" id="JAGEUA010000007">
    <property type="protein sequence ID" value="KAL0970002.1"/>
    <property type="molecule type" value="Genomic_DNA"/>
</dbReference>
<keyword evidence="2" id="KW-1133">Transmembrane helix</keyword>
<keyword evidence="2" id="KW-0812">Transmembrane</keyword>
<dbReference type="Proteomes" id="UP001557470">
    <property type="component" value="Unassembled WGS sequence"/>
</dbReference>
<reference evidence="4 5" key="1">
    <citation type="submission" date="2024-06" db="EMBL/GenBank/DDBJ databases">
        <authorList>
            <person name="Pan Q."/>
            <person name="Wen M."/>
            <person name="Jouanno E."/>
            <person name="Zahm M."/>
            <person name="Klopp C."/>
            <person name="Cabau C."/>
            <person name="Louis A."/>
            <person name="Berthelot C."/>
            <person name="Parey E."/>
            <person name="Roest Crollius H."/>
            <person name="Montfort J."/>
            <person name="Robinson-Rechavi M."/>
            <person name="Bouchez O."/>
            <person name="Lampietro C."/>
            <person name="Lopez Roques C."/>
            <person name="Donnadieu C."/>
            <person name="Postlethwait J."/>
            <person name="Bobe J."/>
            <person name="Verreycken H."/>
            <person name="Guiguen Y."/>
        </authorList>
    </citation>
    <scope>NUCLEOTIDE SEQUENCE [LARGE SCALE GENOMIC DNA]</scope>
    <source>
        <strain evidence="4">Up_M1</strain>
        <tissue evidence="4">Testis</tissue>
    </source>
</reference>
<name>A0ABD0X0F4_UMBPY</name>
<keyword evidence="3" id="KW-0732">Signal</keyword>
<evidence type="ECO:0000313" key="5">
    <source>
        <dbReference type="Proteomes" id="UP001557470"/>
    </source>
</evidence>
<evidence type="ECO:0000256" key="2">
    <source>
        <dbReference type="SAM" id="Phobius"/>
    </source>
</evidence>
<comment type="caution">
    <text evidence="4">The sequence shown here is derived from an EMBL/GenBank/DDBJ whole genome shotgun (WGS) entry which is preliminary data.</text>
</comment>
<feature type="signal peptide" evidence="3">
    <location>
        <begin position="1"/>
        <end position="21"/>
    </location>
</feature>
<dbReference type="PANTHER" id="PTHR37999">
    <property type="entry name" value="MUCIN-17"/>
    <property type="match status" value="1"/>
</dbReference>
<feature type="compositionally biased region" description="Polar residues" evidence="1">
    <location>
        <begin position="341"/>
        <end position="358"/>
    </location>
</feature>
<evidence type="ECO:0000256" key="3">
    <source>
        <dbReference type="SAM" id="SignalP"/>
    </source>
</evidence>
<protein>
    <submittedName>
        <fullName evidence="4">Uncharacterized protein</fullName>
    </submittedName>
</protein>
<feature type="compositionally biased region" description="Polar residues" evidence="1">
    <location>
        <begin position="373"/>
        <end position="398"/>
    </location>
</feature>
<proteinExistence type="predicted"/>
<keyword evidence="5" id="KW-1185">Reference proteome</keyword>
<evidence type="ECO:0000256" key="1">
    <source>
        <dbReference type="SAM" id="MobiDB-lite"/>
    </source>
</evidence>
<accession>A0ABD0X0F4</accession>
<dbReference type="AlphaFoldDB" id="A0ABD0X0F4"/>
<dbReference type="PANTHER" id="PTHR37999:SF2">
    <property type="entry name" value="MUCIN-17"/>
    <property type="match status" value="1"/>
</dbReference>
<evidence type="ECO:0000313" key="4">
    <source>
        <dbReference type="EMBL" id="KAL0970002.1"/>
    </source>
</evidence>
<dbReference type="InterPro" id="IPR053311">
    <property type="entry name" value="Mucosal_Integrity_Assoc"/>
</dbReference>
<keyword evidence="2" id="KW-0472">Membrane</keyword>
<feature type="region of interest" description="Disordered" evidence="1">
    <location>
        <begin position="323"/>
        <end position="398"/>
    </location>
</feature>
<gene>
    <name evidence="4" type="ORF">UPYG_G00235800</name>
</gene>
<feature type="transmembrane region" description="Helical" evidence="2">
    <location>
        <begin position="266"/>
        <end position="290"/>
    </location>
</feature>
<feature type="chain" id="PRO_5044863411" evidence="3">
    <location>
        <begin position="22"/>
        <end position="398"/>
    </location>
</feature>
<organism evidence="4 5">
    <name type="scientific">Umbra pygmaea</name>
    <name type="common">Eastern mudminnow</name>
    <dbReference type="NCBI Taxonomy" id="75934"/>
    <lineage>
        <taxon>Eukaryota</taxon>
        <taxon>Metazoa</taxon>
        <taxon>Chordata</taxon>
        <taxon>Craniata</taxon>
        <taxon>Vertebrata</taxon>
        <taxon>Euteleostomi</taxon>
        <taxon>Actinopterygii</taxon>
        <taxon>Neopterygii</taxon>
        <taxon>Teleostei</taxon>
        <taxon>Protacanthopterygii</taxon>
        <taxon>Esociformes</taxon>
        <taxon>Umbridae</taxon>
        <taxon>Umbra</taxon>
    </lineage>
</organism>